<keyword evidence="4" id="KW-1185">Reference proteome</keyword>
<keyword evidence="2" id="KW-0472">Membrane</keyword>
<dbReference type="RefSeq" id="WP_340148253.1">
    <property type="nucleotide sequence ID" value="NZ_FNGH01000006.1"/>
</dbReference>
<feature type="compositionally biased region" description="Basic and acidic residues" evidence="1">
    <location>
        <begin position="65"/>
        <end position="82"/>
    </location>
</feature>
<dbReference type="STRING" id="48727.SAMN05192555_10687"/>
<sequence>MKTPRLGERLVALIGVALVLFSPPLILIADRPAANGLSWLALYLFVAWALVIALAAWLLEYRHDPAGGHDDTSRRPATRADEMSEPPSRGSQ</sequence>
<dbReference type="AlphaFoldDB" id="A0A1G9M3G1"/>
<dbReference type="Proteomes" id="UP000199107">
    <property type="component" value="Unassembled WGS sequence"/>
</dbReference>
<evidence type="ECO:0000256" key="1">
    <source>
        <dbReference type="SAM" id="MobiDB-lite"/>
    </source>
</evidence>
<protein>
    <submittedName>
        <fullName evidence="3">Uncharacterized protein</fullName>
    </submittedName>
</protein>
<accession>A0A1G9M3G1</accession>
<reference evidence="4" key="1">
    <citation type="submission" date="2016-10" db="EMBL/GenBank/DDBJ databases">
        <authorList>
            <person name="Varghese N."/>
            <person name="Submissions S."/>
        </authorList>
    </citation>
    <scope>NUCLEOTIDE SEQUENCE [LARGE SCALE GENOMIC DNA]</scope>
    <source>
        <strain evidence="4">AAP</strain>
    </source>
</reference>
<organism evidence="3 4">
    <name type="scientific">Franzmannia pantelleriensis</name>
    <dbReference type="NCBI Taxonomy" id="48727"/>
    <lineage>
        <taxon>Bacteria</taxon>
        <taxon>Pseudomonadati</taxon>
        <taxon>Pseudomonadota</taxon>
        <taxon>Gammaproteobacteria</taxon>
        <taxon>Oceanospirillales</taxon>
        <taxon>Halomonadaceae</taxon>
        <taxon>Franzmannia</taxon>
    </lineage>
</organism>
<gene>
    <name evidence="3" type="ORF">SAMN05192555_10687</name>
</gene>
<feature type="transmembrane region" description="Helical" evidence="2">
    <location>
        <begin position="39"/>
        <end position="59"/>
    </location>
</feature>
<evidence type="ECO:0000313" key="4">
    <source>
        <dbReference type="Proteomes" id="UP000199107"/>
    </source>
</evidence>
<evidence type="ECO:0000256" key="2">
    <source>
        <dbReference type="SAM" id="Phobius"/>
    </source>
</evidence>
<feature type="region of interest" description="Disordered" evidence="1">
    <location>
        <begin position="65"/>
        <end position="92"/>
    </location>
</feature>
<proteinExistence type="predicted"/>
<evidence type="ECO:0000313" key="3">
    <source>
        <dbReference type="EMBL" id="SDL68501.1"/>
    </source>
</evidence>
<keyword evidence="2" id="KW-1133">Transmembrane helix</keyword>
<dbReference type="EMBL" id="FNGH01000006">
    <property type="protein sequence ID" value="SDL68501.1"/>
    <property type="molecule type" value="Genomic_DNA"/>
</dbReference>
<keyword evidence="2" id="KW-0812">Transmembrane</keyword>
<name>A0A1G9M3G1_9GAMM</name>